<name>A0AA36FXR6_9BILA</name>
<evidence type="ECO:0000313" key="3">
    <source>
        <dbReference type="Proteomes" id="UP001177023"/>
    </source>
</evidence>
<accession>A0AA36FXR6</accession>
<evidence type="ECO:0000313" key="2">
    <source>
        <dbReference type="EMBL" id="CAJ0571076.1"/>
    </source>
</evidence>
<sequence>MSPKSSSLEQTVRTLTSHPLARVAEDA</sequence>
<feature type="compositionally biased region" description="Polar residues" evidence="1">
    <location>
        <begin position="1"/>
        <end position="17"/>
    </location>
</feature>
<feature type="region of interest" description="Disordered" evidence="1">
    <location>
        <begin position="1"/>
        <end position="27"/>
    </location>
</feature>
<reference evidence="2" key="1">
    <citation type="submission" date="2023-06" db="EMBL/GenBank/DDBJ databases">
        <authorList>
            <person name="Delattre M."/>
        </authorList>
    </citation>
    <scope>NUCLEOTIDE SEQUENCE</scope>
    <source>
        <strain evidence="2">AF72</strain>
    </source>
</reference>
<keyword evidence="3" id="KW-1185">Reference proteome</keyword>
<gene>
    <name evidence="2" type="ORF">MSPICULIGERA_LOCUS9500</name>
</gene>
<feature type="non-terminal residue" evidence="2">
    <location>
        <position position="27"/>
    </location>
</feature>
<dbReference type="EMBL" id="CATQJA010002532">
    <property type="protein sequence ID" value="CAJ0571076.1"/>
    <property type="molecule type" value="Genomic_DNA"/>
</dbReference>
<dbReference type="AlphaFoldDB" id="A0AA36FXR6"/>
<dbReference type="Proteomes" id="UP001177023">
    <property type="component" value="Unassembled WGS sequence"/>
</dbReference>
<protein>
    <submittedName>
        <fullName evidence="2">Uncharacterized protein</fullName>
    </submittedName>
</protein>
<proteinExistence type="predicted"/>
<evidence type="ECO:0000256" key="1">
    <source>
        <dbReference type="SAM" id="MobiDB-lite"/>
    </source>
</evidence>
<organism evidence="2 3">
    <name type="scientific">Mesorhabditis spiculigera</name>
    <dbReference type="NCBI Taxonomy" id="96644"/>
    <lineage>
        <taxon>Eukaryota</taxon>
        <taxon>Metazoa</taxon>
        <taxon>Ecdysozoa</taxon>
        <taxon>Nematoda</taxon>
        <taxon>Chromadorea</taxon>
        <taxon>Rhabditida</taxon>
        <taxon>Rhabditina</taxon>
        <taxon>Rhabditomorpha</taxon>
        <taxon>Rhabditoidea</taxon>
        <taxon>Rhabditidae</taxon>
        <taxon>Mesorhabditinae</taxon>
        <taxon>Mesorhabditis</taxon>
    </lineage>
</organism>
<comment type="caution">
    <text evidence="2">The sequence shown here is derived from an EMBL/GenBank/DDBJ whole genome shotgun (WGS) entry which is preliminary data.</text>
</comment>